<evidence type="ECO:0000256" key="3">
    <source>
        <dbReference type="ARBA" id="ARBA00022806"/>
    </source>
</evidence>
<dbReference type="OrthoDB" id="10261556at2759"/>
<dbReference type="SUPFAM" id="SSF52540">
    <property type="entry name" value="P-loop containing nucleoside triphosphate hydrolases"/>
    <property type="match status" value="2"/>
</dbReference>
<dbReference type="PANTHER" id="PTHR13710">
    <property type="entry name" value="DNA HELICASE RECQ FAMILY MEMBER"/>
    <property type="match status" value="1"/>
</dbReference>
<dbReference type="InterPro" id="IPR014001">
    <property type="entry name" value="Helicase_ATP-bd"/>
</dbReference>
<evidence type="ECO:0000313" key="6">
    <source>
        <dbReference type="Proteomes" id="UP000192247"/>
    </source>
</evidence>
<keyword evidence="3 5" id="KW-0347">Helicase</keyword>
<dbReference type="STRING" id="418985.A0A1V9X2C3"/>
<dbReference type="GO" id="GO:0000724">
    <property type="term" value="P:double-strand break repair via homologous recombination"/>
    <property type="evidence" value="ECO:0007669"/>
    <property type="project" value="TreeGrafter"/>
</dbReference>
<dbReference type="SMART" id="SM00487">
    <property type="entry name" value="DEXDc"/>
    <property type="match status" value="1"/>
</dbReference>
<dbReference type="InParanoid" id="A0A1V9X2C3"/>
<keyword evidence="2" id="KW-0378">Hydrolase</keyword>
<dbReference type="InterPro" id="IPR011545">
    <property type="entry name" value="DEAD/DEAH_box_helicase_dom"/>
</dbReference>
<dbReference type="InterPro" id="IPR027417">
    <property type="entry name" value="P-loop_NTPase"/>
</dbReference>
<accession>A0A1V9X2C3</accession>
<evidence type="ECO:0000259" key="4">
    <source>
        <dbReference type="PROSITE" id="PS51192"/>
    </source>
</evidence>
<dbReference type="GO" id="GO:0016787">
    <property type="term" value="F:hydrolase activity"/>
    <property type="evidence" value="ECO:0007669"/>
    <property type="project" value="UniProtKB-KW"/>
</dbReference>
<comment type="similarity">
    <text evidence="1">Belongs to the helicase family. RecQ subfamily.</text>
</comment>
<gene>
    <name evidence="5" type="ORF">BIW11_13346</name>
</gene>
<reference evidence="5 6" key="1">
    <citation type="journal article" date="2017" name="Gigascience">
        <title>Draft genome of the honey bee ectoparasitic mite, Tropilaelaps mercedesae, is shaped by the parasitic life history.</title>
        <authorList>
            <person name="Dong X."/>
            <person name="Armstrong S.D."/>
            <person name="Xia D."/>
            <person name="Makepeace B.L."/>
            <person name="Darby A.C."/>
            <person name="Kadowaki T."/>
        </authorList>
    </citation>
    <scope>NUCLEOTIDE SEQUENCE [LARGE SCALE GENOMIC DNA]</scope>
    <source>
        <strain evidence="5">Wuxi-XJTLU</strain>
    </source>
</reference>
<protein>
    <submittedName>
        <fullName evidence="5">ATP-dependent DNA helicase Q5-like</fullName>
    </submittedName>
</protein>
<dbReference type="GO" id="GO:0043138">
    <property type="term" value="F:3'-5' DNA helicase activity"/>
    <property type="evidence" value="ECO:0007669"/>
    <property type="project" value="TreeGrafter"/>
</dbReference>
<keyword evidence="6" id="KW-1185">Reference proteome</keyword>
<dbReference type="GO" id="GO:0009378">
    <property type="term" value="F:four-way junction helicase activity"/>
    <property type="evidence" value="ECO:0007669"/>
    <property type="project" value="TreeGrafter"/>
</dbReference>
<evidence type="ECO:0000313" key="5">
    <source>
        <dbReference type="EMBL" id="OQR67725.1"/>
    </source>
</evidence>
<dbReference type="PANTHER" id="PTHR13710:SF152">
    <property type="entry name" value="ATP-DEPENDENT DNA HELICASE Q5"/>
    <property type="match status" value="1"/>
</dbReference>
<dbReference type="InterPro" id="IPR004589">
    <property type="entry name" value="DNA_helicase_ATP-dep_RecQ"/>
</dbReference>
<dbReference type="GO" id="GO:0005694">
    <property type="term" value="C:chromosome"/>
    <property type="evidence" value="ECO:0007669"/>
    <property type="project" value="TreeGrafter"/>
</dbReference>
<sequence length="322" mass="36910">MSARLEEVLQKTFSYNEFRCSEQRRAAQEIYRGKRDVFVSMPTGAGKSLCFQLPCAADENGITVVITPLLALMENQIIHARSFKIPTERIDSTLNSADRKRIRGDLMSLSPKTKLLYVTPEQVATANFLEICRALDRLQLLRRFVVDEAHCILEWGHDFRPDYLKLGKARAEYPHVPWAALTATASEKDEKEIIASLKLQNVVSIRTSSFRDNLFYDVYFKESMHGQEFDHLANFIIDALGPNWEDEEPKMRGCGIVYCRTRQDCYDVATGLQKFGLSSTAYHAGMRPAERTEVQDDWMNGWLINVKNWASLKANVWLQNSK</sequence>
<dbReference type="AlphaFoldDB" id="A0A1V9X2C3"/>
<dbReference type="GO" id="GO:0003676">
    <property type="term" value="F:nucleic acid binding"/>
    <property type="evidence" value="ECO:0007669"/>
    <property type="project" value="InterPro"/>
</dbReference>
<dbReference type="EMBL" id="MNPL01027706">
    <property type="protein sequence ID" value="OQR67725.1"/>
    <property type="molecule type" value="Genomic_DNA"/>
</dbReference>
<keyword evidence="3 5" id="KW-0067">ATP-binding</keyword>
<comment type="caution">
    <text evidence="5">The sequence shown here is derived from an EMBL/GenBank/DDBJ whole genome shotgun (WGS) entry which is preliminary data.</text>
</comment>
<dbReference type="PROSITE" id="PS51192">
    <property type="entry name" value="HELICASE_ATP_BIND_1"/>
    <property type="match status" value="1"/>
</dbReference>
<dbReference type="Proteomes" id="UP000192247">
    <property type="component" value="Unassembled WGS sequence"/>
</dbReference>
<organism evidence="5 6">
    <name type="scientific">Tropilaelaps mercedesae</name>
    <dbReference type="NCBI Taxonomy" id="418985"/>
    <lineage>
        <taxon>Eukaryota</taxon>
        <taxon>Metazoa</taxon>
        <taxon>Ecdysozoa</taxon>
        <taxon>Arthropoda</taxon>
        <taxon>Chelicerata</taxon>
        <taxon>Arachnida</taxon>
        <taxon>Acari</taxon>
        <taxon>Parasitiformes</taxon>
        <taxon>Mesostigmata</taxon>
        <taxon>Gamasina</taxon>
        <taxon>Dermanyssoidea</taxon>
        <taxon>Laelapidae</taxon>
        <taxon>Tropilaelaps</taxon>
    </lineage>
</organism>
<dbReference type="CDD" id="cd17920">
    <property type="entry name" value="DEXHc_RecQ"/>
    <property type="match status" value="1"/>
</dbReference>
<dbReference type="Gene3D" id="3.40.50.300">
    <property type="entry name" value="P-loop containing nucleotide triphosphate hydrolases"/>
    <property type="match status" value="2"/>
</dbReference>
<feature type="domain" description="Helicase ATP-binding" evidence="4">
    <location>
        <begin position="28"/>
        <end position="203"/>
    </location>
</feature>
<name>A0A1V9X2C3_9ACAR</name>
<evidence type="ECO:0000256" key="2">
    <source>
        <dbReference type="ARBA" id="ARBA00022801"/>
    </source>
</evidence>
<dbReference type="GO" id="GO:0005634">
    <property type="term" value="C:nucleus"/>
    <property type="evidence" value="ECO:0007669"/>
    <property type="project" value="TreeGrafter"/>
</dbReference>
<dbReference type="NCBIfam" id="TIGR00614">
    <property type="entry name" value="recQ_fam"/>
    <property type="match status" value="1"/>
</dbReference>
<dbReference type="GO" id="GO:0005737">
    <property type="term" value="C:cytoplasm"/>
    <property type="evidence" value="ECO:0007669"/>
    <property type="project" value="TreeGrafter"/>
</dbReference>
<keyword evidence="3 5" id="KW-0547">Nucleotide-binding</keyword>
<evidence type="ECO:0000256" key="1">
    <source>
        <dbReference type="ARBA" id="ARBA00005446"/>
    </source>
</evidence>
<proteinExistence type="inferred from homology"/>
<dbReference type="Pfam" id="PF00270">
    <property type="entry name" value="DEAD"/>
    <property type="match status" value="1"/>
</dbReference>
<dbReference type="GO" id="GO:0005524">
    <property type="term" value="F:ATP binding"/>
    <property type="evidence" value="ECO:0007669"/>
    <property type="project" value="InterPro"/>
</dbReference>